<feature type="domain" description="DUF5672" evidence="1">
    <location>
        <begin position="112"/>
        <end position="236"/>
    </location>
</feature>
<proteinExistence type="predicted"/>
<name>A0A6C0BRU6_9ZZZZ</name>
<dbReference type="AlphaFoldDB" id="A0A6C0BRU6"/>
<protein>
    <recommendedName>
        <fullName evidence="1">DUF5672 domain-containing protein</fullName>
    </recommendedName>
</protein>
<evidence type="ECO:0000313" key="2">
    <source>
        <dbReference type="EMBL" id="QHS94344.1"/>
    </source>
</evidence>
<organism evidence="2">
    <name type="scientific">viral metagenome</name>
    <dbReference type="NCBI Taxonomy" id="1070528"/>
    <lineage>
        <taxon>unclassified sequences</taxon>
        <taxon>metagenomes</taxon>
        <taxon>organismal metagenomes</taxon>
    </lineage>
</organism>
<evidence type="ECO:0000259" key="1">
    <source>
        <dbReference type="Pfam" id="PF18922"/>
    </source>
</evidence>
<sequence>MRFDKNYLYMSLINNYQMGLNKRFYEFVKRHNKKVCEYPVRKVYQECPYFLVIVEPRKDPYFEFVCRTMLRFTNEQWGLKVFHGTDNEKYVKDCLKDVPNVLYTSLGTDNLSIPEYNKLLTSQKFYHSIPSETFIIFQTDSCLLRNGVEEFVMYDFIGAPWPHKNMDVGNGGFSLRNKSFCIKAIQMYEYIHTIMNEDEFFSLCGKKLHANIPHHTIASKFSCELTKTTQIPFGFHKNFEMILVPNIDIYFDSCFT</sequence>
<reference evidence="2" key="1">
    <citation type="journal article" date="2020" name="Nature">
        <title>Giant virus diversity and host interactions through global metagenomics.</title>
        <authorList>
            <person name="Schulz F."/>
            <person name="Roux S."/>
            <person name="Paez-Espino D."/>
            <person name="Jungbluth S."/>
            <person name="Walsh D.A."/>
            <person name="Denef V.J."/>
            <person name="McMahon K.D."/>
            <person name="Konstantinidis K.T."/>
            <person name="Eloe-Fadrosh E.A."/>
            <person name="Kyrpides N.C."/>
            <person name="Woyke T."/>
        </authorList>
    </citation>
    <scope>NUCLEOTIDE SEQUENCE</scope>
    <source>
        <strain evidence="2">GVMAG-M-3300018416-26</strain>
    </source>
</reference>
<dbReference type="InterPro" id="IPR043729">
    <property type="entry name" value="DUF5672"/>
</dbReference>
<dbReference type="EMBL" id="MN739220">
    <property type="protein sequence ID" value="QHS94344.1"/>
    <property type="molecule type" value="Genomic_DNA"/>
</dbReference>
<accession>A0A6C0BRU6</accession>
<dbReference type="Pfam" id="PF18922">
    <property type="entry name" value="DUF5672"/>
    <property type="match status" value="1"/>
</dbReference>